<proteinExistence type="predicted"/>
<accession>A0A9Q0WK89</accession>
<evidence type="ECO:0000313" key="4">
    <source>
        <dbReference type="Proteomes" id="UP001151532"/>
    </source>
</evidence>
<dbReference type="AlphaFoldDB" id="A0A9Q0WK89"/>
<dbReference type="GO" id="GO:0005829">
    <property type="term" value="C:cytosol"/>
    <property type="evidence" value="ECO:0007669"/>
    <property type="project" value="TreeGrafter"/>
</dbReference>
<dbReference type="OrthoDB" id="25887at2759"/>
<reference evidence="3" key="2">
    <citation type="journal article" date="2023" name="Int. J. Mol. Sci.">
        <title>De Novo Assembly and Annotation of 11 Diverse Shrub Willow (Salix) Genomes Reveals Novel Gene Organization in Sex-Linked Regions.</title>
        <authorList>
            <person name="Hyden B."/>
            <person name="Feng K."/>
            <person name="Yates T.B."/>
            <person name="Jawdy S."/>
            <person name="Cereghino C."/>
            <person name="Smart L.B."/>
            <person name="Muchero W."/>
        </authorList>
    </citation>
    <scope>NUCLEOTIDE SEQUENCE</scope>
    <source>
        <tissue evidence="3">Shoot tip</tissue>
    </source>
</reference>
<evidence type="ECO:0000256" key="1">
    <source>
        <dbReference type="ARBA" id="ARBA00022786"/>
    </source>
</evidence>
<feature type="domain" description="UBX" evidence="2">
    <location>
        <begin position="92"/>
        <end position="131"/>
    </location>
</feature>
<dbReference type="Proteomes" id="UP001151532">
    <property type="component" value="Chromosome 4"/>
</dbReference>
<dbReference type="GO" id="GO:0031468">
    <property type="term" value="P:nuclear membrane reassembly"/>
    <property type="evidence" value="ECO:0007669"/>
    <property type="project" value="TreeGrafter"/>
</dbReference>
<dbReference type="SUPFAM" id="SSF54236">
    <property type="entry name" value="Ubiquitin-like"/>
    <property type="match status" value="1"/>
</dbReference>
<dbReference type="GO" id="GO:0000045">
    <property type="term" value="P:autophagosome assembly"/>
    <property type="evidence" value="ECO:0007669"/>
    <property type="project" value="TreeGrafter"/>
</dbReference>
<dbReference type="InterPro" id="IPR029071">
    <property type="entry name" value="Ubiquitin-like_domsf"/>
</dbReference>
<dbReference type="Pfam" id="PF00789">
    <property type="entry name" value="UBX"/>
    <property type="match status" value="1"/>
</dbReference>
<dbReference type="PANTHER" id="PTHR23333">
    <property type="entry name" value="UBX DOMAIN CONTAINING PROTEIN"/>
    <property type="match status" value="1"/>
</dbReference>
<dbReference type="GO" id="GO:0043161">
    <property type="term" value="P:proteasome-mediated ubiquitin-dependent protein catabolic process"/>
    <property type="evidence" value="ECO:0007669"/>
    <property type="project" value="TreeGrafter"/>
</dbReference>
<dbReference type="GO" id="GO:0005634">
    <property type="term" value="C:nucleus"/>
    <property type="evidence" value="ECO:0007669"/>
    <property type="project" value="TreeGrafter"/>
</dbReference>
<keyword evidence="1" id="KW-0833">Ubl conjugation pathway</keyword>
<evidence type="ECO:0000313" key="3">
    <source>
        <dbReference type="EMBL" id="KAJ6767423.1"/>
    </source>
</evidence>
<protein>
    <submittedName>
        <fullName evidence="3">PLANT UBX DOMAIN-CONTAINING PROTEIN 5</fullName>
    </submittedName>
</protein>
<dbReference type="PROSITE" id="PS50033">
    <property type="entry name" value="UBX"/>
    <property type="match status" value="1"/>
</dbReference>
<organism evidence="3 4">
    <name type="scientific">Salix purpurea</name>
    <name type="common">Purple osier willow</name>
    <dbReference type="NCBI Taxonomy" id="77065"/>
    <lineage>
        <taxon>Eukaryota</taxon>
        <taxon>Viridiplantae</taxon>
        <taxon>Streptophyta</taxon>
        <taxon>Embryophyta</taxon>
        <taxon>Tracheophyta</taxon>
        <taxon>Spermatophyta</taxon>
        <taxon>Magnoliopsida</taxon>
        <taxon>eudicotyledons</taxon>
        <taxon>Gunneridae</taxon>
        <taxon>Pentapetalae</taxon>
        <taxon>rosids</taxon>
        <taxon>fabids</taxon>
        <taxon>Malpighiales</taxon>
        <taxon>Salicaceae</taxon>
        <taxon>Saliceae</taxon>
        <taxon>Salix</taxon>
    </lineage>
</organism>
<dbReference type="PANTHER" id="PTHR23333:SF20">
    <property type="entry name" value="NSFL1 COFACTOR P47"/>
    <property type="match status" value="1"/>
</dbReference>
<dbReference type="GO" id="GO:0043130">
    <property type="term" value="F:ubiquitin binding"/>
    <property type="evidence" value="ECO:0007669"/>
    <property type="project" value="TreeGrafter"/>
</dbReference>
<dbReference type="Gene3D" id="3.10.20.90">
    <property type="entry name" value="Phosphatidylinositol 3-kinase Catalytic Subunit, Chain A, domain 1"/>
    <property type="match status" value="1"/>
</dbReference>
<gene>
    <name evidence="3" type="ORF">OIU79_023226</name>
</gene>
<evidence type="ECO:0000259" key="2">
    <source>
        <dbReference type="PROSITE" id="PS50033"/>
    </source>
</evidence>
<dbReference type="EMBL" id="JAPFFK010000004">
    <property type="protein sequence ID" value="KAJ6767423.1"/>
    <property type="molecule type" value="Genomic_DNA"/>
</dbReference>
<comment type="caution">
    <text evidence="3">The sequence shown here is derived from an EMBL/GenBank/DDBJ whole genome shotgun (WGS) entry which is preliminary data.</text>
</comment>
<dbReference type="InterPro" id="IPR001012">
    <property type="entry name" value="UBX_dom"/>
</dbReference>
<reference evidence="3" key="1">
    <citation type="submission" date="2022-11" db="EMBL/GenBank/DDBJ databases">
        <authorList>
            <person name="Hyden B.L."/>
            <person name="Feng K."/>
            <person name="Yates T."/>
            <person name="Jawdy S."/>
            <person name="Smart L.B."/>
            <person name="Muchero W."/>
        </authorList>
    </citation>
    <scope>NUCLEOTIDE SEQUENCE</scope>
    <source>
        <tissue evidence="3">Shoot tip</tissue>
    </source>
</reference>
<keyword evidence="4" id="KW-1185">Reference proteome</keyword>
<dbReference type="GO" id="GO:0061025">
    <property type="term" value="P:membrane fusion"/>
    <property type="evidence" value="ECO:0007669"/>
    <property type="project" value="TreeGrafter"/>
</dbReference>
<sequence>MLVQDPTKGNDVDAIFNQARQLGAVEGPLENLNQSSSSRSFAGTGTKEAAPCCTPSYKGEAVLHLPEPTADSSPLSSLVICCLPLMGLVVDETLPSTSIQLRLADETCMVAHFNNSNTVNDIRSFIDASRPRGCSELSAAVDGVISEASYRSNSDNRAGRFFRNCSKAAWRSHTISSCF</sequence>
<dbReference type="GO" id="GO:0007030">
    <property type="term" value="P:Golgi organization"/>
    <property type="evidence" value="ECO:0007669"/>
    <property type="project" value="TreeGrafter"/>
</dbReference>
<name>A0A9Q0WK89_SALPP</name>